<organism evidence="8 9">
    <name type="scientific">Magallana gigas</name>
    <name type="common">Pacific oyster</name>
    <name type="synonym">Crassostrea gigas</name>
    <dbReference type="NCBI Taxonomy" id="29159"/>
    <lineage>
        <taxon>Eukaryota</taxon>
        <taxon>Metazoa</taxon>
        <taxon>Spiralia</taxon>
        <taxon>Lophotrochozoa</taxon>
        <taxon>Mollusca</taxon>
        <taxon>Bivalvia</taxon>
        <taxon>Autobranchia</taxon>
        <taxon>Pteriomorphia</taxon>
        <taxon>Ostreida</taxon>
        <taxon>Ostreoidea</taxon>
        <taxon>Ostreidae</taxon>
        <taxon>Magallana</taxon>
    </lineage>
</organism>
<feature type="region of interest" description="Disordered" evidence="4">
    <location>
        <begin position="355"/>
        <end position="396"/>
    </location>
</feature>
<evidence type="ECO:0000259" key="7">
    <source>
        <dbReference type="PROSITE" id="PS50948"/>
    </source>
</evidence>
<feature type="region of interest" description="Disordered" evidence="4">
    <location>
        <begin position="675"/>
        <end position="835"/>
    </location>
</feature>
<dbReference type="EnsemblMetazoa" id="G33407.1">
    <property type="protein sequence ID" value="G33407.1:cds"/>
    <property type="gene ID" value="G33407"/>
</dbReference>
<dbReference type="PROSITE" id="PS50923">
    <property type="entry name" value="SUSHI"/>
    <property type="match status" value="1"/>
</dbReference>
<evidence type="ECO:0000256" key="1">
    <source>
        <dbReference type="ARBA" id="ARBA00023157"/>
    </source>
</evidence>
<dbReference type="InterPro" id="IPR035976">
    <property type="entry name" value="Sushi/SCR/CCP_sf"/>
</dbReference>
<evidence type="ECO:0000256" key="3">
    <source>
        <dbReference type="SAM" id="Coils"/>
    </source>
</evidence>
<feature type="compositionally biased region" description="Polar residues" evidence="4">
    <location>
        <begin position="446"/>
        <end position="461"/>
    </location>
</feature>
<feature type="region of interest" description="Disordered" evidence="4">
    <location>
        <begin position="880"/>
        <end position="908"/>
    </location>
</feature>
<feature type="compositionally biased region" description="Basic and acidic residues" evidence="4">
    <location>
        <begin position="462"/>
        <end position="473"/>
    </location>
</feature>
<evidence type="ECO:0000313" key="8">
    <source>
        <dbReference type="EnsemblMetazoa" id="G33407.1:cds"/>
    </source>
</evidence>
<evidence type="ECO:0000256" key="2">
    <source>
        <dbReference type="PROSITE-ProRule" id="PRU00302"/>
    </source>
</evidence>
<dbReference type="InterPro" id="IPR000436">
    <property type="entry name" value="Sushi_SCR_CCP_dom"/>
</dbReference>
<feature type="domain" description="Apple" evidence="7">
    <location>
        <begin position="20"/>
        <end position="102"/>
    </location>
</feature>
<feature type="compositionally biased region" description="Basic and acidic residues" evidence="4">
    <location>
        <begin position="377"/>
        <end position="390"/>
    </location>
</feature>
<keyword evidence="5" id="KW-0732">Signal</keyword>
<feature type="region of interest" description="Disordered" evidence="4">
    <location>
        <begin position="443"/>
        <end position="474"/>
    </location>
</feature>
<evidence type="ECO:0000313" key="9">
    <source>
        <dbReference type="Proteomes" id="UP000005408"/>
    </source>
</evidence>
<reference evidence="8" key="1">
    <citation type="submission" date="2022-08" db="UniProtKB">
        <authorList>
            <consortium name="EnsemblMetazoa"/>
        </authorList>
    </citation>
    <scope>IDENTIFICATION</scope>
    <source>
        <strain evidence="8">05x7-T-G4-1.051#20</strain>
    </source>
</reference>
<feature type="disulfide bond" evidence="2">
    <location>
        <begin position="140"/>
        <end position="183"/>
    </location>
</feature>
<feature type="compositionally biased region" description="Polar residues" evidence="4">
    <location>
        <begin position="361"/>
        <end position="376"/>
    </location>
</feature>
<dbReference type="PROSITE" id="PS50948">
    <property type="entry name" value="PAN"/>
    <property type="match status" value="1"/>
</dbReference>
<protein>
    <recommendedName>
        <fullName evidence="10">PWWP domain-containing protein</fullName>
    </recommendedName>
</protein>
<keyword evidence="3" id="KW-0175">Coiled coil</keyword>
<dbReference type="SUPFAM" id="SSF57535">
    <property type="entry name" value="Complement control module/SCR domain"/>
    <property type="match status" value="1"/>
</dbReference>
<evidence type="ECO:0008006" key="10">
    <source>
        <dbReference type="Google" id="ProtNLM"/>
    </source>
</evidence>
<dbReference type="PANTHER" id="PTHR33480:SF1">
    <property type="entry name" value="TYR RECOMBINASE DOMAIN-CONTAINING PROTEIN"/>
    <property type="match status" value="1"/>
</dbReference>
<dbReference type="SUPFAM" id="SSF57414">
    <property type="entry name" value="Hairpin loop containing domain-like"/>
    <property type="match status" value="1"/>
</dbReference>
<dbReference type="PANTHER" id="PTHR33480">
    <property type="entry name" value="SET DOMAIN-CONTAINING PROTEIN-RELATED"/>
    <property type="match status" value="1"/>
</dbReference>
<keyword evidence="1 2" id="KW-1015">Disulfide bond</keyword>
<proteinExistence type="predicted"/>
<dbReference type="Pfam" id="PF00024">
    <property type="entry name" value="PAN_1"/>
    <property type="match status" value="1"/>
</dbReference>
<feature type="region of interest" description="Disordered" evidence="4">
    <location>
        <begin position="565"/>
        <end position="660"/>
    </location>
</feature>
<feature type="compositionally biased region" description="Acidic residues" evidence="4">
    <location>
        <begin position="620"/>
        <end position="644"/>
    </location>
</feature>
<dbReference type="CDD" id="cd00033">
    <property type="entry name" value="CCP"/>
    <property type="match status" value="1"/>
</dbReference>
<evidence type="ECO:0000259" key="6">
    <source>
        <dbReference type="PROSITE" id="PS50923"/>
    </source>
</evidence>
<feature type="chain" id="PRO_5036450151" description="PWWP domain-containing protein" evidence="5">
    <location>
        <begin position="23"/>
        <end position="1648"/>
    </location>
</feature>
<feature type="signal peptide" evidence="5">
    <location>
        <begin position="1"/>
        <end position="22"/>
    </location>
</feature>
<feature type="domain" description="Sushi" evidence="6">
    <location>
        <begin position="138"/>
        <end position="197"/>
    </location>
</feature>
<keyword evidence="2" id="KW-0768">Sushi</keyword>
<dbReference type="Proteomes" id="UP000005408">
    <property type="component" value="Unassembled WGS sequence"/>
</dbReference>
<feature type="compositionally biased region" description="Basic and acidic residues" evidence="4">
    <location>
        <begin position="645"/>
        <end position="657"/>
    </location>
</feature>
<evidence type="ECO:0000256" key="4">
    <source>
        <dbReference type="SAM" id="MobiDB-lite"/>
    </source>
</evidence>
<feature type="compositionally biased region" description="Acidic residues" evidence="4">
    <location>
        <begin position="826"/>
        <end position="835"/>
    </location>
</feature>
<name>A0A8W8MNQ6_MAGGI</name>
<feature type="coiled-coil region" evidence="3">
    <location>
        <begin position="1001"/>
        <end position="1028"/>
    </location>
</feature>
<evidence type="ECO:0000256" key="5">
    <source>
        <dbReference type="SAM" id="SignalP"/>
    </source>
</evidence>
<keyword evidence="9" id="KW-1185">Reference proteome</keyword>
<comment type="caution">
    <text evidence="2">Lacks conserved residue(s) required for the propagation of feature annotation.</text>
</comment>
<sequence length="1648" mass="187878">MLLFQLISCPWFLISFLVPCYGSLQLGFSKLQRGHRLDRKLIQSFPELSFLDCVIECLVTPRCKSVNYFKGANFCEINYENKTTAETRYMESAGWVYSEKEHWPKELAGACSNSTCGINQTCKHKKYSEDKFFECVLSDCGIPDQNGIDLNTTRREDAIGIHRRIHASCFDGYSQSGSEWLICQSNGEWKYDIVCTGATAEQKLSLIMETRRKRKEVESQKTELHKLVTYVKGQIVFCKWKHGIWWPGFVEEVFGEDVYKISFWEEDEMGRVLRNAGGLTEKLRSPRHLKEKYLQDLKQAKSIQNSNSLDTSPAKISVVDALKLIDADCVSEENYTTRRVEEVFPEIVDSVEEVVSDDGSKNLSGYSEHSRNCSNTAKDKEKAERGEHGSLDTSPAEINVEDALKLIDADCVSEENNATQRFSRVEEVFPEIVDSVEEVVSDDGSKNLSGYSEHSRNCSNTAKDKEKAERGEHGSCLSRKKNTLECFLEDLKWAKESHDTSKCQVRVSRKRKKQKGCKEQCSRQKKKRRKFIKIQEVQGSGDVDCPHLQPKDHSCMEIQAGLGDVDYPQLQPDDHSCSECQEGPGDVDYPQLQPTDHSCLELQPDDHSCSERQVGSGDIDYPEDCEDLDDPDFIVETEDEETKDESDRESSILDDKSSSNLMNDVVVESYQGDVGYPELQPVDHSCTELQAVPSDVDYPQLQPDDHNSSELQAGPGDVDYPQLQPDDHSCAELQAGAGDIDNPQLQPTDHSCLKLQAGPGDVDYPQLQPDDHSCAELQAGPGDIDNPQLQPTDHSFLELQAGPGEVDNPQLQPDDHSCPQGLASSDDVDYPEDCEDLNDPDYIVETEDESDSESSILDDESSSNLMNDVEVESCMGDVDYPQLQPDDHSCPELQAGPDDVDSPKPEDCEALDERDLDCDNPPCKRKLDEKDCLFDKKFPNVFIKGLKKDNAKSKHNRVYDCVHACLYCHELFTNIQSHLERRHVNHTKVKAIKELKDQKMKETNQEKIDKLEKRLNSEMKLLRNLGDHHHNMKVLRHKEGELLLPRRRLVTFNFEEYGPCPKCKEWMVLNSSISNHQKTCPVKSTDYHKGSTIIQIGILTGKVKTTGSKRIEKEVLPSMKRDKFAEICMNDPLILALGDVWFMKNIDNKRKRKNYSSFHMRLAARLLLAFRNLVKRMDVSMSEMLSPENFDNVAEVALQICNSTEHEEDELQHPSTAIKSGFDLMRMASSKVGISIKTKNKEMKKEGEAFMYLMSKEWGYKVNKVARSTLSERMFNQKKELPYPEDIMKLSSYLVENLEFVDLSYTAVSGMMFRRIVMLVEARLILYNRRRPGELEALSLQCYRNRSKEVSATDLSLREQLSKFEKEMLDNQELVEIRGKNGTRVPVICPKEVIPAMNYLASKEIRKKAGIRDGNPFLFANTAEDVVRAGLALEELRTECRSLKFPDRIYATNLRKYCATIAQVIGLKDHELKYLCRHMGHTMEVHELHYRSTSGLIERLEIAKLMVMQECNVVGKFHGKSLKDITFEDILDKEDISPTQGEATRGEETPSVEDTSLSLDDMEEDVLVSRRKPKKSVRKAWTKEEEEEMKKYFKTYYDGTTKKTCPSRAECQRAIELSKNNGGYIHLRSWETIKKKVNNFLFSSVKKK</sequence>
<dbReference type="InterPro" id="IPR003609">
    <property type="entry name" value="Pan_app"/>
</dbReference>
<accession>A0A8W8MNQ6</accession>